<evidence type="ECO:0000313" key="2">
    <source>
        <dbReference type="EMBL" id="GEJ55331.1"/>
    </source>
</evidence>
<reference evidence="3" key="1">
    <citation type="journal article" date="2020" name="Appl. Environ. Microbiol.">
        <title>Diazotrophic Anaeromyxobacter Isolates from Soils.</title>
        <authorList>
            <person name="Masuda Y."/>
            <person name="Yamanaka H."/>
            <person name="Xu Z.X."/>
            <person name="Shiratori Y."/>
            <person name="Aono T."/>
            <person name="Amachi S."/>
            <person name="Senoo K."/>
            <person name="Itoh H."/>
        </authorList>
    </citation>
    <scope>NUCLEOTIDE SEQUENCE [LARGE SCALE GENOMIC DNA]</scope>
    <source>
        <strain evidence="3">R267</strain>
    </source>
</reference>
<accession>A0A7I9VG11</accession>
<dbReference type="RefSeq" id="WP_176062140.1">
    <property type="nucleotide sequence ID" value="NZ_BJTG01000001.1"/>
</dbReference>
<protein>
    <recommendedName>
        <fullName evidence="1">TfuA-like core domain-containing protein</fullName>
    </recommendedName>
</protein>
<evidence type="ECO:0000259" key="1">
    <source>
        <dbReference type="Pfam" id="PF07812"/>
    </source>
</evidence>
<name>A0A7I9VG11_9BACT</name>
<dbReference type="AlphaFoldDB" id="A0A7I9VG11"/>
<evidence type="ECO:0000313" key="3">
    <source>
        <dbReference type="Proteomes" id="UP000503640"/>
    </source>
</evidence>
<comment type="caution">
    <text evidence="2">The sequence shown here is derived from an EMBL/GenBank/DDBJ whole genome shotgun (WGS) entry which is preliminary data.</text>
</comment>
<proteinExistence type="predicted"/>
<gene>
    <name evidence="2" type="ORF">AMYX_00720</name>
</gene>
<organism evidence="2 3">
    <name type="scientific">Anaeromyxobacter diazotrophicus</name>
    <dbReference type="NCBI Taxonomy" id="2590199"/>
    <lineage>
        <taxon>Bacteria</taxon>
        <taxon>Pseudomonadati</taxon>
        <taxon>Myxococcota</taxon>
        <taxon>Myxococcia</taxon>
        <taxon>Myxococcales</taxon>
        <taxon>Cystobacterineae</taxon>
        <taxon>Anaeromyxobacteraceae</taxon>
        <taxon>Anaeromyxobacter</taxon>
    </lineage>
</organism>
<keyword evidence="3" id="KW-1185">Reference proteome</keyword>
<dbReference type="EMBL" id="BJTG01000001">
    <property type="protein sequence ID" value="GEJ55331.1"/>
    <property type="molecule type" value="Genomic_DNA"/>
</dbReference>
<dbReference type="Pfam" id="PF07812">
    <property type="entry name" value="TfuA"/>
    <property type="match status" value="1"/>
</dbReference>
<dbReference type="InterPro" id="IPR012924">
    <property type="entry name" value="TfuA_core"/>
</dbReference>
<feature type="domain" description="TfuA-like core" evidence="1">
    <location>
        <begin position="51"/>
        <end position="170"/>
    </location>
</feature>
<dbReference type="Proteomes" id="UP000503640">
    <property type="component" value="Unassembled WGS sequence"/>
</dbReference>
<sequence>MSRGGLVVFLGPSLPAREARRIARCTVLPPARQGDVWRALTRRPAALALVDGVFESVPSVWHHELLDALHAGVAVFGGGSMGALRAAELSGRGMVGVGRVFGWYRDGLLRGDDEVALLHAGPELGFRALTLPLVTVRATAELARGRRLLSAREASALVAAAAAIFYQERTWRAVLAAAAPRLRPRARAALQALVRAGAPDPKAEDARATIAAAAAFVRGGASLAPAGDPPRPSSLVRRRKLSGALAVARGAAIPAGEVLARVGAQARAAALRDDGLRRALLAGFARALGLAASPAERGAAADAFFAARRIRRGGREAALAALALDGADARRLFDDLALERLLLDAAARAVPDGPSPDEGLALGARLSGDFARAAEELARRPRRAGRRRSR</sequence>